<evidence type="ECO:0000313" key="4">
    <source>
        <dbReference type="Proteomes" id="UP000256690"/>
    </source>
</evidence>
<dbReference type="OrthoDB" id="2270193at2759"/>
<evidence type="ECO:0000256" key="1">
    <source>
        <dbReference type="PROSITE-ProRule" id="PRU00723"/>
    </source>
</evidence>
<keyword evidence="1" id="KW-0863">Zinc-finger</keyword>
<dbReference type="PANTHER" id="PTHR37543:SF1">
    <property type="entry name" value="CCCH ZINC FINGER DNA BINDING PROTEIN (AFU_ORTHOLOGUE AFUA_5G12760)"/>
    <property type="match status" value="1"/>
</dbReference>
<feature type="domain" description="C3H1-type" evidence="2">
    <location>
        <begin position="94"/>
        <end position="121"/>
    </location>
</feature>
<dbReference type="PANTHER" id="PTHR37543">
    <property type="entry name" value="CCCH ZINC FINGER DNA BINDING PROTEIN (AFU_ORTHOLOGUE AFUA_5G12760)"/>
    <property type="match status" value="1"/>
</dbReference>
<evidence type="ECO:0000259" key="2">
    <source>
        <dbReference type="PROSITE" id="PS50103"/>
    </source>
</evidence>
<comment type="caution">
    <text evidence="3">The sequence shown here is derived from an EMBL/GenBank/DDBJ whole genome shotgun (WGS) entry which is preliminary data.</text>
</comment>
<gene>
    <name evidence="3" type="ORF">DSM5745_08710</name>
</gene>
<dbReference type="Pfam" id="PF25542">
    <property type="entry name" value="zf-CCCH_12"/>
    <property type="match status" value="1"/>
</dbReference>
<keyword evidence="1" id="KW-0479">Metal-binding</keyword>
<dbReference type="InterPro" id="IPR057654">
    <property type="entry name" value="Znf-CCCH_tandem"/>
</dbReference>
<feature type="zinc finger region" description="C3H1-type" evidence="1">
    <location>
        <begin position="198"/>
        <end position="224"/>
    </location>
</feature>
<sequence length="319" mass="36893">MSRKAEISSLNARLKAIEENDLRRREENDRIRREEIYELLGQLHILLDDSENKPEKCDLKDEVPTKHKQLSNSDDLDLGDVLRSVTAQDSVSSRKAPRICRFYKVGNCRFGSGCRNIHTMPLREISSASSYYTSQARSTITKQTSTSVPREHNFAALLPTKDPRLRDSIPVNKYGERVDPYVEKPAEAIWEPYIRQVKRIRLCNAYYLTGRCTAKECNYYHGRLKFDPVDAIRYQLKTERCNKRARCRRLDCLYGHHCQSLSCDGAKLCRFDQYTHTQDLKVVRWETPDGRTAPDELQENRVLPDTSGLNIPDGLLILP</sequence>
<dbReference type="Gene3D" id="3.30.1370.210">
    <property type="match status" value="1"/>
</dbReference>
<protein>
    <recommendedName>
        <fullName evidence="2">C3H1-type domain-containing protein</fullName>
    </recommendedName>
</protein>
<name>A0A3D8R4Q7_9EURO</name>
<organism evidence="3 4">
    <name type="scientific">Aspergillus mulundensis</name>
    <dbReference type="NCBI Taxonomy" id="1810919"/>
    <lineage>
        <taxon>Eukaryota</taxon>
        <taxon>Fungi</taxon>
        <taxon>Dikarya</taxon>
        <taxon>Ascomycota</taxon>
        <taxon>Pezizomycotina</taxon>
        <taxon>Eurotiomycetes</taxon>
        <taxon>Eurotiomycetidae</taxon>
        <taxon>Eurotiales</taxon>
        <taxon>Aspergillaceae</taxon>
        <taxon>Aspergillus</taxon>
        <taxon>Aspergillus subgen. Nidulantes</taxon>
    </lineage>
</organism>
<dbReference type="STRING" id="1810919.A0A3D8R4Q7"/>
<dbReference type="Pfam" id="PF25543">
    <property type="entry name" value="zf-CCCH_tandem"/>
    <property type="match status" value="1"/>
</dbReference>
<keyword evidence="1" id="KW-0862">Zinc</keyword>
<dbReference type="RefSeq" id="XP_026600739.1">
    <property type="nucleotide sequence ID" value="XM_026750726.1"/>
</dbReference>
<dbReference type="PROSITE" id="PS50103">
    <property type="entry name" value="ZF_C3H1"/>
    <property type="match status" value="2"/>
</dbReference>
<dbReference type="GO" id="GO:0008270">
    <property type="term" value="F:zinc ion binding"/>
    <property type="evidence" value="ECO:0007669"/>
    <property type="project" value="UniProtKB-KW"/>
</dbReference>
<keyword evidence="4" id="KW-1185">Reference proteome</keyword>
<dbReference type="Proteomes" id="UP000256690">
    <property type="component" value="Unassembled WGS sequence"/>
</dbReference>
<accession>A0A3D8R4Q7</accession>
<reference evidence="3 4" key="1">
    <citation type="journal article" date="2018" name="IMA Fungus">
        <title>IMA Genome-F 9: Draft genome sequence of Annulohypoxylon stygium, Aspergillus mulundensis, Berkeleyomyces basicola (syn. Thielaviopsis basicola), Ceratocystis smalleyi, two Cercospora beticola strains, Coleophoma cylindrospora, Fusarium fracticaudum, Phialophora cf. hyalina, and Morchella septimelata.</title>
        <authorList>
            <person name="Wingfield B.D."/>
            <person name="Bills G.F."/>
            <person name="Dong Y."/>
            <person name="Huang W."/>
            <person name="Nel W.J."/>
            <person name="Swalarsk-Parry B.S."/>
            <person name="Vaghefi N."/>
            <person name="Wilken P.M."/>
            <person name="An Z."/>
            <person name="de Beer Z.W."/>
            <person name="De Vos L."/>
            <person name="Chen L."/>
            <person name="Duong T.A."/>
            <person name="Gao Y."/>
            <person name="Hammerbacher A."/>
            <person name="Kikkert J.R."/>
            <person name="Li Y."/>
            <person name="Li H."/>
            <person name="Li K."/>
            <person name="Li Q."/>
            <person name="Liu X."/>
            <person name="Ma X."/>
            <person name="Naidoo K."/>
            <person name="Pethybridge S.J."/>
            <person name="Sun J."/>
            <person name="Steenkamp E.T."/>
            <person name="van der Nest M.A."/>
            <person name="van Wyk S."/>
            <person name="Wingfield M.J."/>
            <person name="Xiong C."/>
            <person name="Yue Q."/>
            <person name="Zhang X."/>
        </authorList>
    </citation>
    <scope>NUCLEOTIDE SEQUENCE [LARGE SCALE GENOMIC DNA]</scope>
    <source>
        <strain evidence="3 4">DSM 5745</strain>
    </source>
</reference>
<feature type="domain" description="C3H1-type" evidence="2">
    <location>
        <begin position="198"/>
        <end position="224"/>
    </location>
</feature>
<feature type="zinc finger region" description="C3H1-type" evidence="1">
    <location>
        <begin position="94"/>
        <end position="121"/>
    </location>
</feature>
<proteinExistence type="predicted"/>
<dbReference type="AlphaFoldDB" id="A0A3D8R4Q7"/>
<dbReference type="GeneID" id="38119080"/>
<dbReference type="SMART" id="SM00356">
    <property type="entry name" value="ZnF_C3H1"/>
    <property type="match status" value="2"/>
</dbReference>
<dbReference type="InterPro" id="IPR000571">
    <property type="entry name" value="Znf_CCCH"/>
</dbReference>
<evidence type="ECO:0000313" key="3">
    <source>
        <dbReference type="EMBL" id="RDW68950.1"/>
    </source>
</evidence>
<dbReference type="EMBL" id="PVWQ01000011">
    <property type="protein sequence ID" value="RDW68950.1"/>
    <property type="molecule type" value="Genomic_DNA"/>
</dbReference>